<dbReference type="PANTHER" id="PTHR46384">
    <property type="entry name" value="MOTILE SPERM DOMAIN-CONTAINING PROTEIN 2"/>
    <property type="match status" value="1"/>
</dbReference>
<evidence type="ECO:0000313" key="2">
    <source>
        <dbReference type="EMBL" id="RWS12740.1"/>
    </source>
</evidence>
<dbReference type="Proteomes" id="UP000285301">
    <property type="component" value="Unassembled WGS sequence"/>
</dbReference>
<dbReference type="EMBL" id="NCKU01001211">
    <property type="protein sequence ID" value="RWS12767.1"/>
    <property type="molecule type" value="Genomic_DNA"/>
</dbReference>
<feature type="domain" description="CRAL-TRIO" evidence="1">
    <location>
        <begin position="97"/>
        <end position="256"/>
    </location>
</feature>
<sequence length="293" mass="34041">MAFSFKLRRQLTNSSIKSIPRDSIEYYTIIEVQEKLLKIVEDEKDIFDETDVKKIVQSMSYLRKYCQRQDGKADKTVEMVKEALIWRKEHQIPKLTEANIPREFIETGFIYISGADIEGNPLLCIRGKYCHFTPSTKEGCERILSYFLFKALEQGMANGKGWTILVDLTGLSMAQYDVPEVLWVLKVIVNYMPSGLKNMIGVNIPWFAKPLVKVVMSFIPSDWKKIIQFVSSKELYKFIPKESVPKYIENPREKFHITAPPECKPMSEIDVEALALEDKEEFIKFFQKVLELN</sequence>
<protein>
    <submittedName>
        <fullName evidence="2">Motile sperm domain-containing protein 2-like isoform X1</fullName>
    </submittedName>
</protein>
<reference evidence="2" key="2">
    <citation type="submission" date="2018-11" db="EMBL/GenBank/DDBJ databases">
        <title>Trombidioid mite genomics.</title>
        <authorList>
            <person name="Dong X."/>
        </authorList>
    </citation>
    <scope>NUCLEOTIDE SEQUENCE</scope>
    <source>
        <strain evidence="2">UoL-WK</strain>
    </source>
</reference>
<accession>A0A3S3SAJ0</accession>
<keyword evidence="4" id="KW-1185">Reference proteome</keyword>
<dbReference type="EMBL" id="NCKU01001216">
    <property type="protein sequence ID" value="RWS12740.1"/>
    <property type="molecule type" value="Genomic_DNA"/>
</dbReference>
<dbReference type="SMART" id="SM00516">
    <property type="entry name" value="SEC14"/>
    <property type="match status" value="1"/>
</dbReference>
<comment type="caution">
    <text evidence="2">The sequence shown here is derived from an EMBL/GenBank/DDBJ whole genome shotgun (WGS) entry which is preliminary data.</text>
</comment>
<evidence type="ECO:0000259" key="1">
    <source>
        <dbReference type="PROSITE" id="PS50191"/>
    </source>
</evidence>
<dbReference type="SUPFAM" id="SSF52087">
    <property type="entry name" value="CRAL/TRIO domain"/>
    <property type="match status" value="1"/>
</dbReference>
<dbReference type="PROSITE" id="PS50191">
    <property type="entry name" value="CRAL_TRIO"/>
    <property type="match status" value="1"/>
</dbReference>
<evidence type="ECO:0000313" key="4">
    <source>
        <dbReference type="Proteomes" id="UP000285301"/>
    </source>
</evidence>
<dbReference type="GO" id="GO:0140284">
    <property type="term" value="C:endoplasmic reticulum-endosome membrane contact site"/>
    <property type="evidence" value="ECO:0007669"/>
    <property type="project" value="TreeGrafter"/>
</dbReference>
<dbReference type="PANTHER" id="PTHR46384:SF1">
    <property type="entry name" value="MOTILE SPERM DOMAIN-CONTAINING PROTEIN 2"/>
    <property type="match status" value="1"/>
</dbReference>
<dbReference type="GO" id="GO:0012505">
    <property type="term" value="C:endomembrane system"/>
    <property type="evidence" value="ECO:0007669"/>
    <property type="project" value="TreeGrafter"/>
</dbReference>
<dbReference type="InterPro" id="IPR001251">
    <property type="entry name" value="CRAL-TRIO_dom"/>
</dbReference>
<dbReference type="InterPro" id="IPR036865">
    <property type="entry name" value="CRAL-TRIO_dom_sf"/>
</dbReference>
<proteinExistence type="predicted"/>
<gene>
    <name evidence="3" type="ORF">B4U79_17420</name>
    <name evidence="2" type="ORF">B4U79_17424</name>
</gene>
<name>A0A3S3SAJ0_9ACAR</name>
<dbReference type="Pfam" id="PF00650">
    <property type="entry name" value="CRAL_TRIO"/>
    <property type="match status" value="1"/>
</dbReference>
<dbReference type="CDD" id="cd00170">
    <property type="entry name" value="SEC14"/>
    <property type="match status" value="1"/>
</dbReference>
<evidence type="ECO:0000313" key="3">
    <source>
        <dbReference type="EMBL" id="RWS12767.1"/>
    </source>
</evidence>
<reference evidence="2 4" key="1">
    <citation type="journal article" date="2018" name="Gigascience">
        <title>Genomes of trombidid mites reveal novel predicted allergens and laterally-transferred genes associated with secondary metabolism.</title>
        <authorList>
            <person name="Dong X."/>
            <person name="Chaisiri K."/>
            <person name="Xia D."/>
            <person name="Armstrong S.D."/>
            <person name="Fang Y."/>
            <person name="Donnelly M.J."/>
            <person name="Kadowaki T."/>
            <person name="McGarry J.W."/>
            <person name="Darby A.C."/>
            <person name="Makepeace B.L."/>
        </authorList>
    </citation>
    <scope>NUCLEOTIDE SEQUENCE [LARGE SCALE GENOMIC DNA]</scope>
    <source>
        <strain evidence="2">UoL-WK</strain>
    </source>
</reference>
<dbReference type="InterPro" id="IPR053012">
    <property type="entry name" value="ER-organelle_contact"/>
</dbReference>
<dbReference type="OrthoDB" id="6504392at2759"/>
<dbReference type="Gene3D" id="3.40.525.10">
    <property type="entry name" value="CRAL-TRIO lipid binding domain"/>
    <property type="match status" value="1"/>
</dbReference>
<dbReference type="AlphaFoldDB" id="A0A3S3SAJ0"/>
<organism evidence="2 4">
    <name type="scientific">Dinothrombium tinctorium</name>
    <dbReference type="NCBI Taxonomy" id="1965070"/>
    <lineage>
        <taxon>Eukaryota</taxon>
        <taxon>Metazoa</taxon>
        <taxon>Ecdysozoa</taxon>
        <taxon>Arthropoda</taxon>
        <taxon>Chelicerata</taxon>
        <taxon>Arachnida</taxon>
        <taxon>Acari</taxon>
        <taxon>Acariformes</taxon>
        <taxon>Trombidiformes</taxon>
        <taxon>Prostigmata</taxon>
        <taxon>Anystina</taxon>
        <taxon>Parasitengona</taxon>
        <taxon>Trombidioidea</taxon>
        <taxon>Trombidiidae</taxon>
        <taxon>Dinothrombium</taxon>
    </lineage>
</organism>